<dbReference type="Pfam" id="PF04138">
    <property type="entry name" value="GtrA_DPMS_TM"/>
    <property type="match status" value="1"/>
</dbReference>
<evidence type="ECO:0000256" key="1">
    <source>
        <dbReference type="ARBA" id="ARBA00004141"/>
    </source>
</evidence>
<evidence type="ECO:0000313" key="9">
    <source>
        <dbReference type="Proteomes" id="UP000273675"/>
    </source>
</evidence>
<name>A0A495D5G8_9PROT</name>
<dbReference type="GO" id="GO:0005886">
    <property type="term" value="C:plasma membrane"/>
    <property type="evidence" value="ECO:0007669"/>
    <property type="project" value="TreeGrafter"/>
</dbReference>
<keyword evidence="3 6" id="KW-0812">Transmembrane</keyword>
<accession>A0A495D5G8</accession>
<evidence type="ECO:0000256" key="2">
    <source>
        <dbReference type="ARBA" id="ARBA00009399"/>
    </source>
</evidence>
<evidence type="ECO:0000259" key="7">
    <source>
        <dbReference type="Pfam" id="PF04138"/>
    </source>
</evidence>
<comment type="caution">
    <text evidence="8">The sequence shown here is derived from an EMBL/GenBank/DDBJ whole genome shotgun (WGS) entry which is preliminary data.</text>
</comment>
<dbReference type="EMBL" id="RBIM01000005">
    <property type="protein sequence ID" value="RKQ96260.1"/>
    <property type="molecule type" value="Genomic_DNA"/>
</dbReference>
<sequence>MTRNKFPKLIYAIIERPAVRYLIVGGSTNLALLALYAGLTALGVHEVTASSIGYSTGIVVTYILNKGWSFRDKSTHHTAFIRYIAAYGVGYVVQIAVLYGLTFQLGLPHIISQIVAMIAAAVSIFSLLKLFVFRPTPDLRDR</sequence>
<proteinExistence type="inferred from homology"/>
<organism evidence="8 9">
    <name type="scientific">Maricaulis maris</name>
    <dbReference type="NCBI Taxonomy" id="74318"/>
    <lineage>
        <taxon>Bacteria</taxon>
        <taxon>Pseudomonadati</taxon>
        <taxon>Pseudomonadota</taxon>
        <taxon>Alphaproteobacteria</taxon>
        <taxon>Maricaulales</taxon>
        <taxon>Maricaulaceae</taxon>
        <taxon>Maricaulis</taxon>
    </lineage>
</organism>
<comment type="similarity">
    <text evidence="2">Belongs to the GtrA family.</text>
</comment>
<keyword evidence="5 6" id="KW-0472">Membrane</keyword>
<evidence type="ECO:0000256" key="6">
    <source>
        <dbReference type="SAM" id="Phobius"/>
    </source>
</evidence>
<keyword evidence="4 6" id="KW-1133">Transmembrane helix</keyword>
<reference evidence="8 9" key="1">
    <citation type="submission" date="2018-10" db="EMBL/GenBank/DDBJ databases">
        <title>Genomic Encyclopedia of Type Strains, Phase IV (KMG-IV): sequencing the most valuable type-strain genomes for metagenomic binning, comparative biology and taxonomic classification.</title>
        <authorList>
            <person name="Goeker M."/>
        </authorList>
    </citation>
    <scope>NUCLEOTIDE SEQUENCE [LARGE SCALE GENOMIC DNA]</scope>
    <source>
        <strain evidence="8 9">DSM 4734</strain>
    </source>
</reference>
<dbReference type="RefSeq" id="WP_075191487.1">
    <property type="nucleotide sequence ID" value="NZ_RBIM01000005.1"/>
</dbReference>
<feature type="transmembrane region" description="Helical" evidence="6">
    <location>
        <begin position="21"/>
        <end position="39"/>
    </location>
</feature>
<evidence type="ECO:0000256" key="3">
    <source>
        <dbReference type="ARBA" id="ARBA00022692"/>
    </source>
</evidence>
<feature type="domain" description="GtrA/DPMS transmembrane" evidence="7">
    <location>
        <begin position="20"/>
        <end position="133"/>
    </location>
</feature>
<dbReference type="PANTHER" id="PTHR38459">
    <property type="entry name" value="PROPHAGE BACTOPRENOL-LINKED GLUCOSE TRANSLOCASE HOMOLOG"/>
    <property type="match status" value="1"/>
</dbReference>
<feature type="transmembrane region" description="Helical" evidence="6">
    <location>
        <begin position="80"/>
        <end position="101"/>
    </location>
</feature>
<feature type="transmembrane region" description="Helical" evidence="6">
    <location>
        <begin position="51"/>
        <end position="68"/>
    </location>
</feature>
<dbReference type="InterPro" id="IPR007267">
    <property type="entry name" value="GtrA_DPMS_TM"/>
</dbReference>
<dbReference type="GO" id="GO:0000271">
    <property type="term" value="P:polysaccharide biosynthetic process"/>
    <property type="evidence" value="ECO:0007669"/>
    <property type="project" value="InterPro"/>
</dbReference>
<dbReference type="AlphaFoldDB" id="A0A495D5G8"/>
<protein>
    <submittedName>
        <fullName evidence="8">Putative flippase GtrA</fullName>
    </submittedName>
</protein>
<comment type="subcellular location">
    <subcellularLocation>
        <location evidence="1">Membrane</location>
        <topology evidence="1">Multi-pass membrane protein</topology>
    </subcellularLocation>
</comment>
<gene>
    <name evidence="8" type="ORF">C7435_2513</name>
</gene>
<dbReference type="InterPro" id="IPR051401">
    <property type="entry name" value="GtrA_CellWall_Glycosyl"/>
</dbReference>
<dbReference type="PANTHER" id="PTHR38459:SF1">
    <property type="entry name" value="PROPHAGE BACTOPRENOL-LINKED GLUCOSE TRANSLOCASE HOMOLOG"/>
    <property type="match status" value="1"/>
</dbReference>
<evidence type="ECO:0000256" key="5">
    <source>
        <dbReference type="ARBA" id="ARBA00023136"/>
    </source>
</evidence>
<dbReference type="Proteomes" id="UP000273675">
    <property type="component" value="Unassembled WGS sequence"/>
</dbReference>
<feature type="transmembrane region" description="Helical" evidence="6">
    <location>
        <begin position="107"/>
        <end position="132"/>
    </location>
</feature>
<evidence type="ECO:0000256" key="4">
    <source>
        <dbReference type="ARBA" id="ARBA00022989"/>
    </source>
</evidence>
<dbReference type="OrthoDB" id="7874307at2"/>
<evidence type="ECO:0000313" key="8">
    <source>
        <dbReference type="EMBL" id="RKQ96260.1"/>
    </source>
</evidence>